<dbReference type="RefSeq" id="WP_044599412.1">
    <property type="nucleotide sequence ID" value="NZ_CP063079.1"/>
</dbReference>
<name>A0ABX6TU04_9BACT</name>
<organism evidence="2 3">
    <name type="scientific">Campylobacter peloridis</name>
    <dbReference type="NCBI Taxonomy" id="488546"/>
    <lineage>
        <taxon>Bacteria</taxon>
        <taxon>Pseudomonadati</taxon>
        <taxon>Campylobacterota</taxon>
        <taxon>Epsilonproteobacteria</taxon>
        <taxon>Campylobacterales</taxon>
        <taxon>Campylobacteraceae</taxon>
        <taxon>Campylobacter</taxon>
    </lineage>
</organism>
<dbReference type="Pfam" id="PF22708">
    <property type="entry name" value="S1CSD-TOTE-1"/>
    <property type="match status" value="1"/>
</dbReference>
<evidence type="ECO:0000259" key="1">
    <source>
        <dbReference type="Pfam" id="PF22708"/>
    </source>
</evidence>
<reference evidence="2 3" key="1">
    <citation type="submission" date="2020-10" db="EMBL/GenBank/DDBJ databases">
        <title>Campylobacter and Helicobacter PacBio genomes.</title>
        <authorList>
            <person name="Lane C."/>
        </authorList>
    </citation>
    <scope>NUCLEOTIDE SEQUENCE [LARGE SCALE GENOMIC DNA]</scope>
    <source>
        <strain evidence="2 3">2016D-0074</strain>
    </source>
</reference>
<dbReference type="Pfam" id="PF22860">
    <property type="entry name" value="DUF7017"/>
    <property type="match status" value="1"/>
</dbReference>
<evidence type="ECO:0000313" key="3">
    <source>
        <dbReference type="Proteomes" id="UP000595070"/>
    </source>
</evidence>
<evidence type="ECO:0000313" key="2">
    <source>
        <dbReference type="EMBL" id="QOQ89426.1"/>
    </source>
</evidence>
<dbReference type="Gene3D" id="1.25.40.10">
    <property type="entry name" value="Tetratricopeptide repeat domain"/>
    <property type="match status" value="1"/>
</dbReference>
<sequence>MYKTDINTAEELSKNGEFEKAFYIAQDIFNKQDNLNKREHEKFGWIIYRYINSDCFKEKNNTNKLKKILLVYLNLDNEKPSLLHSKILHSVIFHALNHKEINIFNFFKMWNPKYLRDEDFKKQVYNDKQYPSLFFRLIKIAVDNNITLDINYLVDIIENENIIIENIREAYYWKFYQLYKECNLDKLWNNLTLYAKLYSNYGASHWHSQILKFADRIMNDKNEWRFFNFIQFWNIHNFRADDFKEETNNGYTNKPLVVKSLNKLFNIIKKNNIQENISWIIELYKFALSKFYDIWLLREYAILLDKTGQIDKAIEIYKKIILELNNQAYIWHEFANILKHKDEKLSISMLCKAITLQPNEDFLPKIRLDLAKLLLKNNLLEEAYTELAKYKIHQDEKGWSISNDFDELYNKVSHIRKLSTNDKFYKLEKDVAENYILTDIEFVDCVFYNLFKDKTNTERLLFTNFKNIEFTIKKNKFAFLEKIRINDVYKVKLYFSQVKNKYMVLQINKSSKTFDDMIKDLPEEVAIIDSVNEKKQLFHYVINVNKDGIIRFNQTNIKPKIGNFIKIKYFSNKNNNSKIEILKVEYTSESKDYLRQNIHGEIRLKYKFKNTTYDYNEAIKINEINIHNPDFAFIENYYISKKLLEEHNITSNMQIKAKALFNGSKWNVFDIKTANIKN</sequence>
<dbReference type="Proteomes" id="UP000595070">
    <property type="component" value="Chromosome"/>
</dbReference>
<feature type="domain" description="TOTE conflict systems S1/CSD-like" evidence="1">
    <location>
        <begin position="519"/>
        <end position="577"/>
    </location>
</feature>
<gene>
    <name evidence="2" type="ORF">IMC75_02910</name>
</gene>
<dbReference type="EMBL" id="CP063079">
    <property type="protein sequence ID" value="QOQ89426.1"/>
    <property type="molecule type" value="Genomic_DNA"/>
</dbReference>
<accession>A0ABX6TU04</accession>
<dbReference type="InterPro" id="IPR054426">
    <property type="entry name" value="S1CSD-TOTE-1"/>
</dbReference>
<keyword evidence="3" id="KW-1185">Reference proteome</keyword>
<dbReference type="InterPro" id="IPR054283">
    <property type="entry name" value="DUF7017"/>
</dbReference>
<dbReference type="InterPro" id="IPR011990">
    <property type="entry name" value="TPR-like_helical_dom_sf"/>
</dbReference>
<protein>
    <submittedName>
        <fullName evidence="2">Tetratricopeptide repeat protein</fullName>
    </submittedName>
</protein>
<dbReference type="SUPFAM" id="SSF48452">
    <property type="entry name" value="TPR-like"/>
    <property type="match status" value="1"/>
</dbReference>
<proteinExistence type="predicted"/>